<dbReference type="Proteomes" id="UP000310158">
    <property type="component" value="Unassembled WGS sequence"/>
</dbReference>
<name>A0A4S4LLA3_9AGAM</name>
<evidence type="ECO:0000313" key="2">
    <source>
        <dbReference type="Proteomes" id="UP000310158"/>
    </source>
</evidence>
<comment type="caution">
    <text evidence="1">The sequence shown here is derived from an EMBL/GenBank/DDBJ whole genome shotgun (WGS) entry which is preliminary data.</text>
</comment>
<dbReference type="AlphaFoldDB" id="A0A4S4LLA3"/>
<sequence length="132" mass="14463">MRHHGSSASFFYMGIQRKVDAATMIIGYLKLAGCPFTIPTNIRKAAVWVASYQSNDAIKLFSVGTFADLHNLIHHIDIDIDIPKWWLNGCGVQILKLSVTYSAAICNLPPTTKMPSSTATSGKIQLLSPLDN</sequence>
<evidence type="ECO:0000313" key="1">
    <source>
        <dbReference type="EMBL" id="THH12188.1"/>
    </source>
</evidence>
<accession>A0A4S4LLA3</accession>
<proteinExistence type="predicted"/>
<organism evidence="1 2">
    <name type="scientific">Bondarzewia mesenterica</name>
    <dbReference type="NCBI Taxonomy" id="1095465"/>
    <lineage>
        <taxon>Eukaryota</taxon>
        <taxon>Fungi</taxon>
        <taxon>Dikarya</taxon>
        <taxon>Basidiomycota</taxon>
        <taxon>Agaricomycotina</taxon>
        <taxon>Agaricomycetes</taxon>
        <taxon>Russulales</taxon>
        <taxon>Bondarzewiaceae</taxon>
        <taxon>Bondarzewia</taxon>
    </lineage>
</organism>
<protein>
    <submittedName>
        <fullName evidence="1">Uncharacterized protein</fullName>
    </submittedName>
</protein>
<reference evidence="1 2" key="1">
    <citation type="submission" date="2019-02" db="EMBL/GenBank/DDBJ databases">
        <title>Genome sequencing of the rare red list fungi Bondarzewia mesenterica.</title>
        <authorList>
            <person name="Buettner E."/>
            <person name="Kellner H."/>
        </authorList>
    </citation>
    <scope>NUCLEOTIDE SEQUENCE [LARGE SCALE GENOMIC DNA]</scope>
    <source>
        <strain evidence="1 2">DSM 108281</strain>
    </source>
</reference>
<keyword evidence="2" id="KW-1185">Reference proteome</keyword>
<gene>
    <name evidence="1" type="ORF">EW146_g7790</name>
</gene>
<dbReference type="EMBL" id="SGPL01000477">
    <property type="protein sequence ID" value="THH12188.1"/>
    <property type="molecule type" value="Genomic_DNA"/>
</dbReference>